<sequence>MYNTVLITGATGSIGKALALHYAGPQCHLILTGRNTVILAELAETCRSRGANVTIHSLDLRDIHALQHWLNQVAEQTLPDLIIANAGVNTNHGEHRIGEQWADIDNLLDINIKASLALINTLLPYLRQRGSGQIAIISSLAAYYGLPVTPSYCASKAALKAYGEAMRGWLAKEGIKVNVVMPGYVRSDMSHAMPGPKPFRIPAERAAQLIATGLAKNQARISFPFPLNWGTWWLAVLPAHWSQRMLTLIGYGG</sequence>
<gene>
    <name evidence="3" type="ORF">VZ94_17575</name>
</gene>
<dbReference type="AlphaFoldDB" id="A0A0F3IFP7"/>
<evidence type="ECO:0000313" key="3">
    <source>
        <dbReference type="EMBL" id="KJV05527.1"/>
    </source>
</evidence>
<dbReference type="Gene3D" id="3.40.50.720">
    <property type="entry name" value="NAD(P)-binding Rossmann-like Domain"/>
    <property type="match status" value="1"/>
</dbReference>
<dbReference type="PATRIC" id="fig|1632867.3.peg.2524"/>
<evidence type="ECO:0000256" key="2">
    <source>
        <dbReference type="ARBA" id="ARBA00023002"/>
    </source>
</evidence>
<dbReference type="InterPro" id="IPR002347">
    <property type="entry name" value="SDR_fam"/>
</dbReference>
<dbReference type="PANTHER" id="PTHR44196">
    <property type="entry name" value="DEHYDROGENASE/REDUCTASE SDR FAMILY MEMBER 7B"/>
    <property type="match status" value="1"/>
</dbReference>
<comment type="caution">
    <text evidence="3">The sequence shown here is derived from an EMBL/GenBank/DDBJ whole genome shotgun (WGS) entry which is preliminary data.</text>
</comment>
<evidence type="ECO:0000313" key="4">
    <source>
        <dbReference type="Proteomes" id="UP000033684"/>
    </source>
</evidence>
<dbReference type="InterPro" id="IPR020904">
    <property type="entry name" value="Sc_DH/Rdtase_CS"/>
</dbReference>
<name>A0A0F3IFP7_9GAMM</name>
<dbReference type="OrthoDB" id="335726at2"/>
<accession>A0A0F3IFP7</accession>
<evidence type="ECO:0000256" key="1">
    <source>
        <dbReference type="ARBA" id="ARBA00006484"/>
    </source>
</evidence>
<comment type="similarity">
    <text evidence="1">Belongs to the short-chain dehydrogenases/reductases (SDR) family.</text>
</comment>
<protein>
    <submittedName>
        <fullName evidence="3">Short-chain dehydrogenase</fullName>
    </submittedName>
</protein>
<proteinExistence type="inferred from homology"/>
<dbReference type="SUPFAM" id="SSF51735">
    <property type="entry name" value="NAD(P)-binding Rossmann-fold domains"/>
    <property type="match status" value="1"/>
</dbReference>
<keyword evidence="4" id="KW-1185">Reference proteome</keyword>
<keyword evidence="2" id="KW-0560">Oxidoreductase</keyword>
<dbReference type="PANTHER" id="PTHR44196:SF1">
    <property type="entry name" value="DEHYDROGENASE_REDUCTASE SDR FAMILY MEMBER 7B"/>
    <property type="match status" value="1"/>
</dbReference>
<dbReference type="PROSITE" id="PS00061">
    <property type="entry name" value="ADH_SHORT"/>
    <property type="match status" value="1"/>
</dbReference>
<dbReference type="EMBL" id="LAJX01000214">
    <property type="protein sequence ID" value="KJV05527.1"/>
    <property type="molecule type" value="Genomic_DNA"/>
</dbReference>
<dbReference type="PRINTS" id="PR00081">
    <property type="entry name" value="GDHRDH"/>
</dbReference>
<reference evidence="3 4" key="2">
    <citation type="journal article" date="2016" name="Microb. Ecol.">
        <title>Genome Characteristics of a Novel Type I Methanotroph (Sn10-6) Isolated from a Flooded Indian Rice Field.</title>
        <authorList>
            <person name="Rahalkar M.C."/>
            <person name="Pandit P.S."/>
            <person name="Dhakephalkar P.K."/>
            <person name="Pore S."/>
            <person name="Arora P."/>
            <person name="Kapse N."/>
        </authorList>
    </citation>
    <scope>NUCLEOTIDE SEQUENCE [LARGE SCALE GENOMIC DNA]</scope>
    <source>
        <strain evidence="3 4">Sn10-6</strain>
    </source>
</reference>
<dbReference type="GO" id="GO:0016020">
    <property type="term" value="C:membrane"/>
    <property type="evidence" value="ECO:0007669"/>
    <property type="project" value="TreeGrafter"/>
</dbReference>
<dbReference type="InterPro" id="IPR036291">
    <property type="entry name" value="NAD(P)-bd_dom_sf"/>
</dbReference>
<dbReference type="Pfam" id="PF00106">
    <property type="entry name" value="adh_short"/>
    <property type="match status" value="1"/>
</dbReference>
<reference evidence="4" key="1">
    <citation type="submission" date="2015-03" db="EMBL/GenBank/DDBJ databases">
        <title>Draft genome sequence of a novel methanotroph (Sn10-6) isolated from flooded ricefield rhizosphere in India.</title>
        <authorList>
            <person name="Pandit P.S."/>
            <person name="Pore S.D."/>
            <person name="Arora P."/>
            <person name="Kapse N.G."/>
            <person name="Dhakephalkar P.K."/>
            <person name="Rahalkar M.C."/>
        </authorList>
    </citation>
    <scope>NUCLEOTIDE SEQUENCE [LARGE SCALE GENOMIC DNA]</scope>
    <source>
        <strain evidence="4">Sn10-6</strain>
    </source>
</reference>
<organism evidence="3 4">
    <name type="scientific">Methylocucumis oryzae</name>
    <dbReference type="NCBI Taxonomy" id="1632867"/>
    <lineage>
        <taxon>Bacteria</taxon>
        <taxon>Pseudomonadati</taxon>
        <taxon>Pseudomonadota</taxon>
        <taxon>Gammaproteobacteria</taxon>
        <taxon>Methylococcales</taxon>
        <taxon>Methylococcaceae</taxon>
        <taxon>Methylocucumis</taxon>
    </lineage>
</organism>
<dbReference type="Proteomes" id="UP000033684">
    <property type="component" value="Unassembled WGS sequence"/>
</dbReference>
<dbReference type="GO" id="GO:0016491">
    <property type="term" value="F:oxidoreductase activity"/>
    <property type="evidence" value="ECO:0007669"/>
    <property type="project" value="UniProtKB-KW"/>
</dbReference>